<organism evidence="2 3">
    <name type="scientific">Mycobacterium asiaticum</name>
    <dbReference type="NCBI Taxonomy" id="1790"/>
    <lineage>
        <taxon>Bacteria</taxon>
        <taxon>Bacillati</taxon>
        <taxon>Actinomycetota</taxon>
        <taxon>Actinomycetes</taxon>
        <taxon>Mycobacteriales</taxon>
        <taxon>Mycobacteriaceae</taxon>
        <taxon>Mycobacterium</taxon>
    </lineage>
</organism>
<protein>
    <submittedName>
        <fullName evidence="2">Uncharacterized protein</fullName>
    </submittedName>
</protein>
<reference evidence="2 3" key="1">
    <citation type="submission" date="2016-06" db="EMBL/GenBank/DDBJ databases">
        <authorList>
            <person name="Kjaerup R.B."/>
            <person name="Dalgaard T.S."/>
            <person name="Juul-Madsen H.R."/>
        </authorList>
    </citation>
    <scope>NUCLEOTIDE SEQUENCE [LARGE SCALE GENOMIC DNA]</scope>
    <source>
        <strain evidence="2 3">1081914.2</strain>
    </source>
</reference>
<feature type="transmembrane region" description="Helical" evidence="1">
    <location>
        <begin position="61"/>
        <end position="78"/>
    </location>
</feature>
<dbReference type="STRING" id="1790.A5645_06540"/>
<evidence type="ECO:0000313" key="3">
    <source>
        <dbReference type="Proteomes" id="UP000093795"/>
    </source>
</evidence>
<dbReference type="EMBL" id="LZKQ01000011">
    <property type="protein sequence ID" value="OBI92378.1"/>
    <property type="molecule type" value="Genomic_DNA"/>
</dbReference>
<dbReference type="Proteomes" id="UP000093795">
    <property type="component" value="Unassembled WGS sequence"/>
</dbReference>
<sequence>MAPLLAACGGFLLAVLWMDLIFDVQVFRAGPDGGELPEPVLASIAAYYHRATTTSRPMGRLIALVMLILLSALVIHALNGGGPAWLLLTSAALAGVPVALAMFHTVPSAVRLGKRRDTAVGQSRLARVVCRDHLICFGCLLAFTVLWSVHGVVLDGLSDGY</sequence>
<name>A0A1A3D052_MYCAS</name>
<feature type="transmembrane region" description="Helical" evidence="1">
    <location>
        <begin position="84"/>
        <end position="106"/>
    </location>
</feature>
<accession>A0A1A3D052</accession>
<evidence type="ECO:0000256" key="1">
    <source>
        <dbReference type="SAM" id="Phobius"/>
    </source>
</evidence>
<keyword evidence="1" id="KW-0472">Membrane</keyword>
<proteinExistence type="predicted"/>
<keyword evidence="1" id="KW-0812">Transmembrane</keyword>
<dbReference type="RefSeq" id="WP_065118877.1">
    <property type="nucleotide sequence ID" value="NZ_LZKQ01000011.1"/>
</dbReference>
<evidence type="ECO:0000313" key="2">
    <source>
        <dbReference type="EMBL" id="OBI92378.1"/>
    </source>
</evidence>
<gene>
    <name evidence="2" type="ORF">A9X01_09475</name>
</gene>
<dbReference type="OrthoDB" id="8230803at2"/>
<dbReference type="AlphaFoldDB" id="A0A1A3D052"/>
<keyword evidence="1" id="KW-1133">Transmembrane helix</keyword>
<feature type="transmembrane region" description="Helical" evidence="1">
    <location>
        <begin position="134"/>
        <end position="153"/>
    </location>
</feature>
<comment type="caution">
    <text evidence="2">The sequence shown here is derived from an EMBL/GenBank/DDBJ whole genome shotgun (WGS) entry which is preliminary data.</text>
</comment>